<dbReference type="EMBL" id="VBUU01000017">
    <property type="protein sequence ID" value="TLG08726.1"/>
    <property type="molecule type" value="Genomic_DNA"/>
</dbReference>
<dbReference type="OrthoDB" id="4568366at2"/>
<organism evidence="2 3">
    <name type="scientific">Nocardia cyriacigeorgica</name>
    <dbReference type="NCBI Taxonomy" id="135487"/>
    <lineage>
        <taxon>Bacteria</taxon>
        <taxon>Bacillati</taxon>
        <taxon>Actinomycetota</taxon>
        <taxon>Actinomycetes</taxon>
        <taxon>Mycobacteriales</taxon>
        <taxon>Nocardiaceae</taxon>
        <taxon>Nocardia</taxon>
    </lineage>
</organism>
<comment type="caution">
    <text evidence="2">The sequence shown here is derived from an EMBL/GenBank/DDBJ whole genome shotgun (WGS) entry which is preliminary data.</text>
</comment>
<feature type="compositionally biased region" description="Basic and acidic residues" evidence="1">
    <location>
        <begin position="291"/>
        <end position="305"/>
    </location>
</feature>
<protein>
    <submittedName>
        <fullName evidence="2">Uncharacterized protein</fullName>
    </submittedName>
</protein>
<evidence type="ECO:0000313" key="3">
    <source>
        <dbReference type="Proteomes" id="UP000308349"/>
    </source>
</evidence>
<evidence type="ECO:0000313" key="2">
    <source>
        <dbReference type="EMBL" id="TLG08726.1"/>
    </source>
</evidence>
<proteinExistence type="predicted"/>
<name>A0A5R8PBT9_9NOCA</name>
<sequence>MTSPTPYDGLSTWKLRLLERIQNTSAAHARVLRSGYPEYQRHYGAGDIPIQTWHTHLRAIVADLDDLQAHAAAVNIPGQAIAEAVAGGARGELWGDSVHRPPGVAQGESEVSAQMVDSIAADAWQLEHMAVLRVEHTVRGLDARVSAEEIAHFDLNMQVLRLRAQMMADAVELPERDRAEIWNRPREGWQRLAETTVLTYSDNELHEQWRTNAWPGVRVEARRGLGSLTVTSHGHPPPSREELIVHASQALADAGHDGHAAPQVTDAIVASALGDPASHWPDSDPGLTDEPLDHTTRVEPPGHEL</sequence>
<accession>A0A5R8PBT9</accession>
<dbReference type="AlphaFoldDB" id="A0A5R8PBT9"/>
<evidence type="ECO:0000256" key="1">
    <source>
        <dbReference type="SAM" id="MobiDB-lite"/>
    </source>
</evidence>
<gene>
    <name evidence="2" type="ORF">FEK35_17465</name>
</gene>
<feature type="region of interest" description="Disordered" evidence="1">
    <location>
        <begin position="274"/>
        <end position="305"/>
    </location>
</feature>
<reference evidence="2 3" key="1">
    <citation type="submission" date="2019-05" db="EMBL/GenBank/DDBJ databases">
        <title>Genomes sequences of two Nocardia cyriacigeorgica environmental isolates, type strains Nocardia asteroides ATCC 19247 and Nocardia cyriacigeorgica DSM 44484.</title>
        <authorList>
            <person name="Vautrin F."/>
            <person name="Bergeron E."/>
            <person name="Dubost A."/>
            <person name="Abrouk D."/>
            <person name="Rodriguez Nava V."/>
            <person name="Pujic P."/>
        </authorList>
    </citation>
    <scope>NUCLEOTIDE SEQUENCE [LARGE SCALE GENOMIC DNA]</scope>
    <source>
        <strain evidence="2 3">EML 1456</strain>
    </source>
</reference>
<dbReference type="Proteomes" id="UP000308349">
    <property type="component" value="Unassembled WGS sequence"/>
</dbReference>
<dbReference type="RefSeq" id="WP_138457051.1">
    <property type="nucleotide sequence ID" value="NZ_VBUU01000017.1"/>
</dbReference>